<reference evidence="2" key="1">
    <citation type="submission" date="2020-02" db="EMBL/GenBank/DDBJ databases">
        <authorList>
            <person name="Meier V. D."/>
        </authorList>
    </citation>
    <scope>NUCLEOTIDE SEQUENCE</scope>
    <source>
        <strain evidence="2">AVDCRST_MAG08</strain>
    </source>
</reference>
<dbReference type="AlphaFoldDB" id="A0A6J4I2E6"/>
<feature type="region of interest" description="Disordered" evidence="1">
    <location>
        <begin position="61"/>
        <end position="96"/>
    </location>
</feature>
<feature type="non-terminal residue" evidence="2">
    <location>
        <position position="356"/>
    </location>
</feature>
<feature type="region of interest" description="Disordered" evidence="1">
    <location>
        <begin position="1"/>
        <end position="36"/>
    </location>
</feature>
<dbReference type="EMBL" id="CADCTG010000132">
    <property type="protein sequence ID" value="CAA9238564.1"/>
    <property type="molecule type" value="Genomic_DNA"/>
</dbReference>
<sequence>GLRPVQPDGLPRAGHAGAPPVRRSRGAGAGGGGGGVQRLLVRRAPLLQLLRLPLAFDDGGAPGGRDDAHPLGQRRGGGAALPPGAADLGDRHGGRHDARALGARRGQRLPALRVRALRRRLGGRAGEAAGVHGDARPRLRGRDLPLRGAPPPDAGDAHRAAAGGRHARGVGGGRQPGPAPDGGAAGLRGDGDAAPLHPRHAGSRSPPLGGHLPGGGRGAVAAALRRAAARLRHRQPGGGGGVPGRRAPPDQAFAEPAPARAGDAGRDAGGTALGWRDEPGGHGGAHARRRPGGDRRADGRGDPPRLALPLPAAVPGRRVEPRHGAALHRALRGGGAAVAGARDGAVGADRLGGGGL</sequence>
<organism evidence="2">
    <name type="scientific">uncultured Acetobacteraceae bacterium</name>
    <dbReference type="NCBI Taxonomy" id="169975"/>
    <lineage>
        <taxon>Bacteria</taxon>
        <taxon>Pseudomonadati</taxon>
        <taxon>Pseudomonadota</taxon>
        <taxon>Alphaproteobacteria</taxon>
        <taxon>Acetobacterales</taxon>
        <taxon>Acetobacteraceae</taxon>
        <taxon>environmental samples</taxon>
    </lineage>
</organism>
<feature type="region of interest" description="Disordered" evidence="1">
    <location>
        <begin position="124"/>
        <end position="311"/>
    </location>
</feature>
<evidence type="ECO:0000313" key="2">
    <source>
        <dbReference type="EMBL" id="CAA9238564.1"/>
    </source>
</evidence>
<accession>A0A6J4I2E6</accession>
<feature type="compositionally biased region" description="Low complexity" evidence="1">
    <location>
        <begin position="252"/>
        <end position="262"/>
    </location>
</feature>
<evidence type="ECO:0000256" key="1">
    <source>
        <dbReference type="SAM" id="MobiDB-lite"/>
    </source>
</evidence>
<gene>
    <name evidence="2" type="ORF">AVDCRST_MAG08-1484</name>
</gene>
<protein>
    <submittedName>
        <fullName evidence="2">Putative LuxA</fullName>
    </submittedName>
</protein>
<feature type="non-terminal residue" evidence="2">
    <location>
        <position position="1"/>
    </location>
</feature>
<proteinExistence type="predicted"/>
<feature type="compositionally biased region" description="Basic and acidic residues" evidence="1">
    <location>
        <begin position="291"/>
        <end position="303"/>
    </location>
</feature>
<name>A0A6J4I2E6_9PROT</name>
<feature type="compositionally biased region" description="Basic and acidic residues" evidence="1">
    <location>
        <begin position="133"/>
        <end position="145"/>
    </location>
</feature>
<feature type="compositionally biased region" description="Gly residues" evidence="1">
    <location>
        <begin position="27"/>
        <end position="36"/>
    </location>
</feature>